<dbReference type="Gene3D" id="3.20.20.70">
    <property type="entry name" value="Aldolase class I"/>
    <property type="match status" value="1"/>
</dbReference>
<evidence type="ECO:0000256" key="5">
    <source>
        <dbReference type="ARBA" id="ARBA00011944"/>
    </source>
</evidence>
<protein>
    <recommendedName>
        <fullName evidence="11">Probable nicotinate-nucleotide pyrophosphorylase [carboxylating]</fullName>
        <ecNumber evidence="5">2.4.2.19</ecNumber>
    </recommendedName>
    <alternativeName>
        <fullName evidence="9">Quinolinate phosphoribosyltransferase [decarboxylating]</fullName>
    </alternativeName>
</protein>
<dbReference type="PIRSF" id="PIRSF006250">
    <property type="entry name" value="NadC_ModD"/>
    <property type="match status" value="1"/>
</dbReference>
<evidence type="ECO:0000256" key="3">
    <source>
        <dbReference type="ARBA" id="ARBA00009400"/>
    </source>
</evidence>
<feature type="domain" description="Quinolinate phosphoribosyl transferase C-terminal" evidence="13">
    <location>
        <begin position="103"/>
        <end position="268"/>
    </location>
</feature>
<comment type="catalytic activity">
    <reaction evidence="10">
        <text>nicotinate beta-D-ribonucleotide + CO2 + diphosphate = quinolinate + 5-phospho-alpha-D-ribose 1-diphosphate + 2 H(+)</text>
        <dbReference type="Rhea" id="RHEA:12733"/>
        <dbReference type="ChEBI" id="CHEBI:15378"/>
        <dbReference type="ChEBI" id="CHEBI:16526"/>
        <dbReference type="ChEBI" id="CHEBI:29959"/>
        <dbReference type="ChEBI" id="CHEBI:33019"/>
        <dbReference type="ChEBI" id="CHEBI:57502"/>
        <dbReference type="ChEBI" id="CHEBI:58017"/>
        <dbReference type="EC" id="2.4.2.19"/>
    </reaction>
</comment>
<dbReference type="CDD" id="cd01572">
    <property type="entry name" value="QPRTase"/>
    <property type="match status" value="1"/>
</dbReference>
<evidence type="ECO:0000256" key="9">
    <source>
        <dbReference type="ARBA" id="ARBA00033102"/>
    </source>
</evidence>
<evidence type="ECO:0000256" key="8">
    <source>
        <dbReference type="ARBA" id="ARBA00022679"/>
    </source>
</evidence>
<comment type="subunit">
    <text evidence="4">Hexamer formed by 3 homodimers.</text>
</comment>
<dbReference type="GO" id="GO:0034213">
    <property type="term" value="P:quinolinate catabolic process"/>
    <property type="evidence" value="ECO:0007669"/>
    <property type="project" value="TreeGrafter"/>
</dbReference>
<dbReference type="InterPro" id="IPR027277">
    <property type="entry name" value="NadC/ModD"/>
</dbReference>
<name>A0A7C2VDW4_9AQUI</name>
<evidence type="ECO:0000256" key="7">
    <source>
        <dbReference type="ARBA" id="ARBA00022676"/>
    </source>
</evidence>
<dbReference type="InterPro" id="IPR013785">
    <property type="entry name" value="Aldolase_TIM"/>
</dbReference>
<organism evidence="15">
    <name type="scientific">Hydrogenobacter sp</name>
    <dbReference type="NCBI Taxonomy" id="2152829"/>
    <lineage>
        <taxon>Bacteria</taxon>
        <taxon>Pseudomonadati</taxon>
        <taxon>Aquificota</taxon>
        <taxon>Aquificia</taxon>
        <taxon>Aquificales</taxon>
        <taxon>Aquificaceae</taxon>
        <taxon>Hydrogenobacter</taxon>
    </lineage>
</organism>
<evidence type="ECO:0000259" key="14">
    <source>
        <dbReference type="Pfam" id="PF02749"/>
    </source>
</evidence>
<evidence type="ECO:0000256" key="11">
    <source>
        <dbReference type="ARBA" id="ARBA00069173"/>
    </source>
</evidence>
<evidence type="ECO:0000256" key="10">
    <source>
        <dbReference type="ARBA" id="ARBA00047445"/>
    </source>
</evidence>
<evidence type="ECO:0000313" key="15">
    <source>
        <dbReference type="EMBL" id="HEW45728.1"/>
    </source>
</evidence>
<feature type="domain" description="Quinolinate phosphoribosyl transferase N-terminal" evidence="14">
    <location>
        <begin position="18"/>
        <end position="101"/>
    </location>
</feature>
<evidence type="ECO:0000256" key="1">
    <source>
        <dbReference type="ARBA" id="ARBA00003237"/>
    </source>
</evidence>
<dbReference type="InterPro" id="IPR036068">
    <property type="entry name" value="Nicotinate_pribotase-like_C"/>
</dbReference>
<dbReference type="InterPro" id="IPR004393">
    <property type="entry name" value="NadC"/>
</dbReference>
<comment type="caution">
    <text evidence="15">The sequence shown here is derived from an EMBL/GenBank/DDBJ whole genome shotgun (WGS) entry which is preliminary data.</text>
</comment>
<dbReference type="Gene3D" id="3.90.1170.20">
    <property type="entry name" value="Quinolinate phosphoribosyl transferase, N-terminal domain"/>
    <property type="match status" value="1"/>
</dbReference>
<dbReference type="InterPro" id="IPR002638">
    <property type="entry name" value="Quinolinate_PRibosylTrfase_C"/>
</dbReference>
<evidence type="ECO:0000259" key="13">
    <source>
        <dbReference type="Pfam" id="PF01729"/>
    </source>
</evidence>
<dbReference type="EMBL" id="DSFP01000032">
    <property type="protein sequence ID" value="HEW45728.1"/>
    <property type="molecule type" value="Genomic_DNA"/>
</dbReference>
<dbReference type="AlphaFoldDB" id="A0A7C2VDW4"/>
<dbReference type="GO" id="GO:0004514">
    <property type="term" value="F:nicotinate-nucleotide diphosphorylase (carboxylating) activity"/>
    <property type="evidence" value="ECO:0007669"/>
    <property type="project" value="UniProtKB-EC"/>
</dbReference>
<dbReference type="PANTHER" id="PTHR32179:SF3">
    <property type="entry name" value="NICOTINATE-NUCLEOTIDE PYROPHOSPHORYLASE [CARBOXYLATING]"/>
    <property type="match status" value="1"/>
</dbReference>
<reference evidence="15" key="1">
    <citation type="journal article" date="2020" name="mSystems">
        <title>Genome- and Community-Level Interaction Insights into Carbon Utilization and Element Cycling Functions of Hydrothermarchaeota in Hydrothermal Sediment.</title>
        <authorList>
            <person name="Zhou Z."/>
            <person name="Liu Y."/>
            <person name="Xu W."/>
            <person name="Pan J."/>
            <person name="Luo Z.H."/>
            <person name="Li M."/>
        </authorList>
    </citation>
    <scope>NUCLEOTIDE SEQUENCE [LARGE SCALE GENOMIC DNA]</scope>
    <source>
        <strain evidence="15">SpSt-132</strain>
    </source>
</reference>
<dbReference type="PANTHER" id="PTHR32179">
    <property type="entry name" value="NICOTINATE-NUCLEOTIDE PYROPHOSPHORYLASE [CARBOXYLATING]"/>
    <property type="match status" value="1"/>
</dbReference>
<keyword evidence="8 12" id="KW-0808">Transferase</keyword>
<evidence type="ECO:0000256" key="4">
    <source>
        <dbReference type="ARBA" id="ARBA00011218"/>
    </source>
</evidence>
<dbReference type="GO" id="GO:0009435">
    <property type="term" value="P:NAD+ biosynthetic process"/>
    <property type="evidence" value="ECO:0007669"/>
    <property type="project" value="UniProtKB-UniPathway"/>
</dbReference>
<comment type="function">
    <text evidence="1">Involved in the catabolism of quinolinic acid (QA).</text>
</comment>
<sequence length="272" mass="30099">MVDRLLLTFLEEDIGHADITTEGVCRGESARAVVVAKEGGVLAGVGFALRVFELLGSVKLIKSLRDGEEFSKGDEVLVLEGPSDVLLKGERVALNLMQRLSGIATVVRRYVKALEGTNIKLLDTRKTTPGMRYFEKYAVRIGGGVNHRFGLYDMVLIKDNHKAVAGSIREAVRRVKEGLSPAYKVEVEVENLQELEEALECGVDMVLLDNFSPKEVREAVKITKGRILVEVSGNINLENIKDYAIEGVHFISSGSITHSARWLDLSMRVYRL</sequence>
<dbReference type="NCBIfam" id="TIGR00078">
    <property type="entry name" value="nadC"/>
    <property type="match status" value="1"/>
</dbReference>
<dbReference type="SUPFAM" id="SSF51690">
    <property type="entry name" value="Nicotinate/Quinolinate PRTase C-terminal domain-like"/>
    <property type="match status" value="1"/>
</dbReference>
<proteinExistence type="inferred from homology"/>
<dbReference type="FunFam" id="3.90.1170.20:FF:000001">
    <property type="entry name" value="Nicotinate-nucleotide diphosphorylase (Carboxylating)"/>
    <property type="match status" value="1"/>
</dbReference>
<dbReference type="Pfam" id="PF02749">
    <property type="entry name" value="QRPTase_N"/>
    <property type="match status" value="1"/>
</dbReference>
<dbReference type="UniPathway" id="UPA00253">
    <property type="reaction ID" value="UER00331"/>
</dbReference>
<dbReference type="InterPro" id="IPR022412">
    <property type="entry name" value="Quinolinate_PRibosylTrfase_N"/>
</dbReference>
<evidence type="ECO:0000256" key="2">
    <source>
        <dbReference type="ARBA" id="ARBA00004893"/>
    </source>
</evidence>
<dbReference type="Pfam" id="PF01729">
    <property type="entry name" value="QRPTase_C"/>
    <property type="match status" value="1"/>
</dbReference>
<dbReference type="EC" id="2.4.2.19" evidence="5"/>
<evidence type="ECO:0000256" key="12">
    <source>
        <dbReference type="PIRNR" id="PIRNR006250"/>
    </source>
</evidence>
<dbReference type="FunFam" id="3.20.20.70:FF:000030">
    <property type="entry name" value="Nicotinate-nucleotide pyrophosphorylase, carboxylating"/>
    <property type="match status" value="1"/>
</dbReference>
<evidence type="ECO:0000256" key="6">
    <source>
        <dbReference type="ARBA" id="ARBA00022642"/>
    </source>
</evidence>
<dbReference type="GO" id="GO:0005737">
    <property type="term" value="C:cytoplasm"/>
    <property type="evidence" value="ECO:0007669"/>
    <property type="project" value="TreeGrafter"/>
</dbReference>
<gene>
    <name evidence="15" type="primary">nadC</name>
    <name evidence="15" type="ORF">ENO47_03540</name>
</gene>
<dbReference type="SUPFAM" id="SSF54675">
    <property type="entry name" value="Nicotinate/Quinolinate PRTase N-terminal domain-like"/>
    <property type="match status" value="1"/>
</dbReference>
<keyword evidence="6" id="KW-0662">Pyridine nucleotide biosynthesis</keyword>
<dbReference type="InterPro" id="IPR037128">
    <property type="entry name" value="Quinolinate_PRibosylTase_N_sf"/>
</dbReference>
<keyword evidence="7 12" id="KW-0328">Glycosyltransferase</keyword>
<accession>A0A7C2VDW4</accession>
<comment type="pathway">
    <text evidence="2">Cofactor biosynthesis; NAD(+) biosynthesis; nicotinate D-ribonucleotide from quinolinate: step 1/1.</text>
</comment>
<comment type="similarity">
    <text evidence="3 12">Belongs to the NadC/ModD family.</text>
</comment>